<dbReference type="STRING" id="1801766.A2997_01165"/>
<feature type="transmembrane region" description="Helical" evidence="1">
    <location>
        <begin position="6"/>
        <end position="24"/>
    </location>
</feature>
<accession>A0A1F6WQD5</accession>
<dbReference type="Proteomes" id="UP000179448">
    <property type="component" value="Unassembled WGS sequence"/>
</dbReference>
<evidence type="ECO:0000313" key="3">
    <source>
        <dbReference type="Proteomes" id="UP000179448"/>
    </source>
</evidence>
<protein>
    <submittedName>
        <fullName evidence="2">Uncharacterized protein</fullName>
    </submittedName>
</protein>
<comment type="caution">
    <text evidence="2">The sequence shown here is derived from an EMBL/GenBank/DDBJ whole genome shotgun (WGS) entry which is preliminary data.</text>
</comment>
<proteinExistence type="predicted"/>
<keyword evidence="1" id="KW-0472">Membrane</keyword>
<keyword evidence="1" id="KW-1133">Transmembrane helix</keyword>
<evidence type="ECO:0000313" key="2">
    <source>
        <dbReference type="EMBL" id="OGI84093.1"/>
    </source>
</evidence>
<name>A0A1F6WQD5_9BACT</name>
<dbReference type="AlphaFoldDB" id="A0A1F6WQD5"/>
<dbReference type="EMBL" id="MFUQ01000003">
    <property type="protein sequence ID" value="OGI84093.1"/>
    <property type="molecule type" value="Genomic_DNA"/>
</dbReference>
<feature type="transmembrane region" description="Helical" evidence="1">
    <location>
        <begin position="64"/>
        <end position="82"/>
    </location>
</feature>
<organism evidence="2 3">
    <name type="scientific">Candidatus Nomurabacteria bacterium RIFCSPLOWO2_01_FULL_36_10b</name>
    <dbReference type="NCBI Taxonomy" id="1801766"/>
    <lineage>
        <taxon>Bacteria</taxon>
        <taxon>Candidatus Nomuraibacteriota</taxon>
    </lineage>
</organism>
<evidence type="ECO:0000256" key="1">
    <source>
        <dbReference type="SAM" id="Phobius"/>
    </source>
</evidence>
<keyword evidence="1" id="KW-0812">Transmembrane</keyword>
<sequence length="112" mass="13317">MLILFIIFIGSLAIVGVMIGWKLVTLPKHPSEQATNFHSAPFLFRHHDEPIIDLITLQKNIWRYVFYYLREILILIIVYPLLGVEQLSRFLSKHIHYFIEQTLGYHHTHIKH</sequence>
<reference evidence="2 3" key="1">
    <citation type="journal article" date="2016" name="Nat. Commun.">
        <title>Thousands of microbial genomes shed light on interconnected biogeochemical processes in an aquifer system.</title>
        <authorList>
            <person name="Anantharaman K."/>
            <person name="Brown C.T."/>
            <person name="Hug L.A."/>
            <person name="Sharon I."/>
            <person name="Castelle C.J."/>
            <person name="Probst A.J."/>
            <person name="Thomas B.C."/>
            <person name="Singh A."/>
            <person name="Wilkins M.J."/>
            <person name="Karaoz U."/>
            <person name="Brodie E.L."/>
            <person name="Williams K.H."/>
            <person name="Hubbard S.S."/>
            <person name="Banfield J.F."/>
        </authorList>
    </citation>
    <scope>NUCLEOTIDE SEQUENCE [LARGE SCALE GENOMIC DNA]</scope>
</reference>
<gene>
    <name evidence="2" type="ORF">A2997_01165</name>
</gene>